<name>A0A4R6ZV36_9GAMM</name>
<proteinExistence type="inferred from homology"/>
<dbReference type="InterPro" id="IPR050214">
    <property type="entry name" value="Cys_Synth/Cystath_Beta-Synth"/>
</dbReference>
<keyword evidence="5 10" id="KW-0663">Pyridoxal phosphate</keyword>
<evidence type="ECO:0000256" key="6">
    <source>
        <dbReference type="ARBA" id="ARBA00047931"/>
    </source>
</evidence>
<feature type="domain" description="Tryptophan synthase beta chain-like PALP" evidence="12">
    <location>
        <begin position="8"/>
        <end position="312"/>
    </location>
</feature>
<comment type="similarity">
    <text evidence="3">Belongs to the cysteine synthase/cystathionine beta-synthase family.</text>
</comment>
<feature type="binding site" evidence="10">
    <location>
        <position position="285"/>
    </location>
    <ligand>
        <name>pyridoxal 5'-phosphate</name>
        <dbReference type="ChEBI" id="CHEBI:597326"/>
    </ligand>
</feature>
<dbReference type="InterPro" id="IPR005859">
    <property type="entry name" value="CysK"/>
</dbReference>
<evidence type="ECO:0000256" key="2">
    <source>
        <dbReference type="ARBA" id="ARBA00004962"/>
    </source>
</evidence>
<feature type="domain" description="Glutaredoxin" evidence="13">
    <location>
        <begin position="383"/>
        <end position="450"/>
    </location>
</feature>
<dbReference type="Proteomes" id="UP000295212">
    <property type="component" value="Unassembled WGS sequence"/>
</dbReference>
<evidence type="ECO:0000256" key="9">
    <source>
        <dbReference type="ARBA" id="ARBA00079153"/>
    </source>
</evidence>
<dbReference type="GO" id="GO:0004124">
    <property type="term" value="F:cysteine synthase activity"/>
    <property type="evidence" value="ECO:0007669"/>
    <property type="project" value="UniProtKB-EC"/>
</dbReference>
<dbReference type="CDD" id="cd01561">
    <property type="entry name" value="CBS_like"/>
    <property type="match status" value="1"/>
</dbReference>
<evidence type="ECO:0000256" key="10">
    <source>
        <dbReference type="PIRSR" id="PIRSR605856-50"/>
    </source>
</evidence>
<comment type="pathway">
    <text evidence="2">Amino-acid biosynthesis; L-cysteine biosynthesis; L-cysteine from L-serine: step 2/2.</text>
</comment>
<dbReference type="Pfam" id="PF00462">
    <property type="entry name" value="Glutaredoxin"/>
    <property type="match status" value="1"/>
</dbReference>
<dbReference type="GO" id="GO:0006535">
    <property type="term" value="P:cysteine biosynthetic process from serine"/>
    <property type="evidence" value="ECO:0007669"/>
    <property type="project" value="InterPro"/>
</dbReference>
<evidence type="ECO:0000256" key="1">
    <source>
        <dbReference type="ARBA" id="ARBA00001933"/>
    </source>
</evidence>
<dbReference type="Gene3D" id="3.40.50.1100">
    <property type="match status" value="2"/>
</dbReference>
<dbReference type="InterPro" id="IPR036052">
    <property type="entry name" value="TrpB-like_PALP_sf"/>
</dbReference>
<dbReference type="PANTHER" id="PTHR10314">
    <property type="entry name" value="CYSTATHIONINE BETA-SYNTHASE"/>
    <property type="match status" value="1"/>
</dbReference>
<organism evidence="14 15">
    <name type="scientific">Halomonas ventosae</name>
    <dbReference type="NCBI Taxonomy" id="229007"/>
    <lineage>
        <taxon>Bacteria</taxon>
        <taxon>Pseudomonadati</taxon>
        <taxon>Pseudomonadota</taxon>
        <taxon>Gammaproteobacteria</taxon>
        <taxon>Oceanospirillales</taxon>
        <taxon>Halomonadaceae</taxon>
        <taxon>Halomonas</taxon>
    </lineage>
</organism>
<dbReference type="InterPro" id="IPR001926">
    <property type="entry name" value="TrpB-like_PALP"/>
</dbReference>
<dbReference type="PRINTS" id="PR00160">
    <property type="entry name" value="GLUTAREDOXIN"/>
</dbReference>
<dbReference type="NCBIfam" id="TIGR01136">
    <property type="entry name" value="cysKM"/>
    <property type="match status" value="1"/>
</dbReference>
<dbReference type="FunFam" id="3.40.50.1100:FF:000003">
    <property type="entry name" value="Cystathionine beta-synthase"/>
    <property type="match status" value="1"/>
</dbReference>
<evidence type="ECO:0000256" key="11">
    <source>
        <dbReference type="PIRSR" id="PIRSR605856-51"/>
    </source>
</evidence>
<evidence type="ECO:0000259" key="13">
    <source>
        <dbReference type="Pfam" id="PF00462"/>
    </source>
</evidence>
<dbReference type="OrthoDB" id="9805733at2"/>
<dbReference type="PROSITE" id="PS51354">
    <property type="entry name" value="GLUTAREDOXIN_2"/>
    <property type="match status" value="1"/>
</dbReference>
<comment type="catalytic activity">
    <reaction evidence="6">
        <text>O-acetyl-L-serine + hydrogen sulfide = L-cysteine + acetate</text>
        <dbReference type="Rhea" id="RHEA:14829"/>
        <dbReference type="ChEBI" id="CHEBI:29919"/>
        <dbReference type="ChEBI" id="CHEBI:30089"/>
        <dbReference type="ChEBI" id="CHEBI:35235"/>
        <dbReference type="ChEBI" id="CHEBI:58340"/>
        <dbReference type="EC" id="2.5.1.47"/>
    </reaction>
</comment>
<dbReference type="SUPFAM" id="SSF52833">
    <property type="entry name" value="Thioredoxin-like"/>
    <property type="match status" value="1"/>
</dbReference>
<evidence type="ECO:0000259" key="12">
    <source>
        <dbReference type="Pfam" id="PF00291"/>
    </source>
</evidence>
<comment type="caution">
    <text evidence="14">The sequence shown here is derived from an EMBL/GenBank/DDBJ whole genome shotgun (WGS) entry which is preliminary data.</text>
</comment>
<comment type="cofactor">
    <cofactor evidence="1 10">
        <name>pyridoxal 5'-phosphate</name>
        <dbReference type="ChEBI" id="CHEBI:597326"/>
    </cofactor>
</comment>
<evidence type="ECO:0000256" key="4">
    <source>
        <dbReference type="ARBA" id="ARBA00012681"/>
    </source>
</evidence>
<dbReference type="SUPFAM" id="SSF53686">
    <property type="entry name" value="Tryptophan synthase beta subunit-like PLP-dependent enzymes"/>
    <property type="match status" value="1"/>
</dbReference>
<feature type="binding site" evidence="10">
    <location>
        <position position="73"/>
    </location>
    <ligand>
        <name>pyridoxal 5'-phosphate</name>
        <dbReference type="ChEBI" id="CHEBI:597326"/>
    </ligand>
</feature>
<dbReference type="InterPro" id="IPR002109">
    <property type="entry name" value="Glutaredoxin"/>
</dbReference>
<protein>
    <recommendedName>
        <fullName evidence="7">Cysteine synthase B</fullName>
        <ecNumber evidence="4">2.5.1.47</ecNumber>
    </recommendedName>
    <alternativeName>
        <fullName evidence="8">O-acetylserine (thiol)-lyase B</fullName>
    </alternativeName>
    <alternativeName>
        <fullName evidence="9">O-acetylserine sulfhydrylase B</fullName>
    </alternativeName>
</protein>
<evidence type="ECO:0000256" key="5">
    <source>
        <dbReference type="ARBA" id="ARBA00022898"/>
    </source>
</evidence>
<dbReference type="AlphaFoldDB" id="A0A4R6ZV36"/>
<dbReference type="EC" id="2.5.1.47" evidence="4"/>
<reference evidence="14 15" key="1">
    <citation type="submission" date="2019-03" db="EMBL/GenBank/DDBJ databases">
        <title>Genomic Encyclopedia of Type Strains, Phase III (KMG-III): the genomes of soil and plant-associated and newly described type strains.</title>
        <authorList>
            <person name="Whitman W."/>
        </authorList>
    </citation>
    <scope>NUCLEOTIDE SEQUENCE [LARGE SCALE GENOMIC DNA]</scope>
    <source>
        <strain evidence="14 15">CECT 5797</strain>
    </source>
</reference>
<evidence type="ECO:0000256" key="8">
    <source>
        <dbReference type="ARBA" id="ARBA00078257"/>
    </source>
</evidence>
<feature type="binding site" evidence="10">
    <location>
        <begin position="177"/>
        <end position="181"/>
    </location>
    <ligand>
        <name>pyridoxal 5'-phosphate</name>
        <dbReference type="ChEBI" id="CHEBI:597326"/>
    </ligand>
</feature>
<dbReference type="Pfam" id="PF00291">
    <property type="entry name" value="PALP"/>
    <property type="match status" value="1"/>
</dbReference>
<feature type="modified residue" description="N6-(pyridoxal phosphate)lysine" evidence="11">
    <location>
        <position position="43"/>
    </location>
</feature>
<evidence type="ECO:0000313" key="15">
    <source>
        <dbReference type="Proteomes" id="UP000295212"/>
    </source>
</evidence>
<dbReference type="EMBL" id="SNZJ01000003">
    <property type="protein sequence ID" value="TDR56713.1"/>
    <property type="molecule type" value="Genomic_DNA"/>
</dbReference>
<dbReference type="RefSeq" id="WP_133635014.1">
    <property type="nucleotide sequence ID" value="NZ_SNZJ01000003.1"/>
</dbReference>
<evidence type="ECO:0000256" key="7">
    <source>
        <dbReference type="ARBA" id="ARBA00072081"/>
    </source>
</evidence>
<dbReference type="InterPro" id="IPR005856">
    <property type="entry name" value="Cys_synth"/>
</dbReference>
<dbReference type="Gene3D" id="3.40.30.10">
    <property type="entry name" value="Glutaredoxin"/>
    <property type="match status" value="1"/>
</dbReference>
<sequence length="499" mass="54118">MARYDSILDTIGRTPLVRLDRLAPDGVNLYVKLEAFNPMGSVKDRMALAVIEQAERDGALRPGQTVIEATSGNTGIGLAMVCARKGYPLVVTMAESFSVERRKLLRFLGARVVLTPAAEKGTGMLNKAVELAERHGYFLCRQFENEANAEVHSRTTAREILDDFRGDSLHAWVTGFGTGGTLKGVARVLKHADPATRVVVAEPDNAALLGSGIAQPRDARGGPSASHPRFRPHLMQGWSPDFISRLTEDALAAQHVDEVVPVAGDEALRLSRELARREGIFVGISSGATLAAALDVARRSPPGSNIVCMLPDTGERYLSTPLFDGIGEAMSDEELALSRSTPGYRFDAPAAPPRPAEATPAAPVALDPEAERFVDETVATEPVVMFALEWCEFCWSVRKLFARLGIDYRSVDLDAVAYQAEDLGGRIRAVLAERTGATTIPRIFVGGEAIGGCTELFDAWRDGSLGRLMEARGIAYRRDVELDPYELLPRWLHPRTSAA</sequence>
<evidence type="ECO:0000313" key="14">
    <source>
        <dbReference type="EMBL" id="TDR56713.1"/>
    </source>
</evidence>
<gene>
    <name evidence="14" type="ORF">DFP85_103232</name>
</gene>
<dbReference type="InterPro" id="IPR036249">
    <property type="entry name" value="Thioredoxin-like_sf"/>
</dbReference>
<evidence type="ECO:0000256" key="3">
    <source>
        <dbReference type="ARBA" id="ARBA00007103"/>
    </source>
</evidence>
<dbReference type="NCBIfam" id="TIGR01139">
    <property type="entry name" value="cysK"/>
    <property type="match status" value="1"/>
</dbReference>
<accession>A0A4R6ZV36</accession>
<dbReference type="InterPro" id="IPR014025">
    <property type="entry name" value="Glutaredoxin_subgr"/>
</dbReference>